<accession>A0A2A9P4J3</accession>
<evidence type="ECO:0000256" key="5">
    <source>
        <dbReference type="SAM" id="SignalP"/>
    </source>
</evidence>
<evidence type="ECO:0000256" key="1">
    <source>
        <dbReference type="ARBA" id="ARBA00022656"/>
    </source>
</evidence>
<evidence type="ECO:0000256" key="2">
    <source>
        <dbReference type="ARBA" id="ARBA00022729"/>
    </source>
</evidence>
<dbReference type="STRING" id="268505.A0A2A9P4J3"/>
<dbReference type="Gene3D" id="3.90.210.10">
    <property type="entry name" value="Heat-Labile Enterotoxin, subunit A"/>
    <property type="match status" value="1"/>
</dbReference>
<dbReference type="InterPro" id="IPR001144">
    <property type="entry name" value="Enterotoxin_A"/>
</dbReference>
<evidence type="ECO:0000313" key="6">
    <source>
        <dbReference type="EMBL" id="PFH56094.1"/>
    </source>
</evidence>
<gene>
    <name evidence="6" type="ORF">XA68_17070</name>
</gene>
<reference evidence="6 7" key="1">
    <citation type="journal article" date="2015" name="BMC Genomics">
        <title>Gene expression during zombie ant biting behavior reflects the complexity underlying fungal parasitic behavioral manipulation.</title>
        <authorList>
            <person name="de Bekker C."/>
            <person name="Ohm R.A."/>
            <person name="Loreto R.G."/>
            <person name="Sebastian A."/>
            <person name="Albert I."/>
            <person name="Merrow M."/>
            <person name="Brachmann A."/>
            <person name="Hughes D.P."/>
        </authorList>
    </citation>
    <scope>NUCLEOTIDE SEQUENCE [LARGE SCALE GENOMIC DNA]</scope>
    <source>
        <strain evidence="6 7">SC16a</strain>
    </source>
</reference>
<organism evidence="6 7">
    <name type="scientific">Ophiocordyceps unilateralis</name>
    <name type="common">Zombie-ant fungus</name>
    <name type="synonym">Torrubia unilateralis</name>
    <dbReference type="NCBI Taxonomy" id="268505"/>
    <lineage>
        <taxon>Eukaryota</taxon>
        <taxon>Fungi</taxon>
        <taxon>Dikarya</taxon>
        <taxon>Ascomycota</taxon>
        <taxon>Pezizomycotina</taxon>
        <taxon>Sordariomycetes</taxon>
        <taxon>Hypocreomycetidae</taxon>
        <taxon>Hypocreales</taxon>
        <taxon>Ophiocordycipitaceae</taxon>
        <taxon>Ophiocordyceps</taxon>
    </lineage>
</organism>
<dbReference type="Proteomes" id="UP000037136">
    <property type="component" value="Unassembled WGS sequence"/>
</dbReference>
<reference evidence="6 7" key="2">
    <citation type="journal article" date="2017" name="Sci. Rep.">
        <title>Ant-infecting Ophiocordyceps genomes reveal a high diversity of potential behavioral manipulation genes and a possible major role for enterotoxins.</title>
        <authorList>
            <person name="de Bekker C."/>
            <person name="Ohm R.A."/>
            <person name="Evans H.C."/>
            <person name="Brachmann A."/>
            <person name="Hughes D.P."/>
        </authorList>
    </citation>
    <scope>NUCLEOTIDE SEQUENCE [LARGE SCALE GENOMIC DNA]</scope>
    <source>
        <strain evidence="6 7">SC16a</strain>
    </source>
</reference>
<sequence>MKALGPCPLLLSIAISLLLFFSIGAANPTPEKTEVAAERPEVVWRGEQEKRGPADIKRDGGFRALGLHRDLIGGMPTEVEREAASSLYIHAAGFDLGATKYISTTTDPMVAASYAHIRGVKPGYVYLIHTDPKFVDVYATLGEAVPFPFDKEHVAVGLIPWHQVVGWFDLSEPHFKRHLLSVHGSLGKLKGRAGEEEEEVEGFYRNEDFDSRYLPKRGSGGQPQLAGFAPSSAYWERPPWNKFVRQSSADNLEQFVVDHVHAPRGEDESVWSWALTRPSEEVTDSVKTVEKAAEEKSSSSNMDNCCRLHRRGLVVVVQKRGCIPCKSTTTAGESRGKMKRVEPMAMAQKSSKEAFDALLHQFGHGNLATHQDQLHAQLDRRLQEMRELSRLDKINHLAHQVGADASRAAGLAIYGYAVADVFSHEAGVLDKAAVLTSVLPVIGCSVQTANHVARGTLDPTRLALCFAQDALVISGLWEFALSWQTITGVWETLTMMDEQDQLYDSDVFKEKRIRGWQSKIQELEKYIDSNDFLQNVTHRFSAFQVGLLFQASQLVGDLHASHHIGLGAAETYATEKLADKAQKMISLAMEPEMERQICIETARNKIRVLESLKGSLLDLTRKLAKQYDDQFFDQYWQAATGEVDFLGFIPIRPPPVNMKELREAMMYQKRNGPLPLYQERIHQALRRAVERIETPASCLCRQEEKQKCEFADCSSPKAAVGKMDAGGRVFFSTIMSMDDDSISSDCKLRFLPCWAGASSSSEHAHRLEALEIGPRQMWCKAAGAALESNSTQGMNLPLAE</sequence>
<name>A0A2A9P4J3_OPHUN</name>
<dbReference type="SUPFAM" id="SSF56399">
    <property type="entry name" value="ADP-ribosylation"/>
    <property type="match status" value="1"/>
</dbReference>
<feature type="signal peptide" evidence="5">
    <location>
        <begin position="1"/>
        <end position="26"/>
    </location>
</feature>
<keyword evidence="3" id="KW-0843">Virulence</keyword>
<feature type="chain" id="PRO_5012496170" evidence="5">
    <location>
        <begin position="27"/>
        <end position="800"/>
    </location>
</feature>
<dbReference type="Gene3D" id="1.10.490.40">
    <property type="entry name" value="Diphtheria toxin, translocation domain"/>
    <property type="match status" value="1"/>
</dbReference>
<dbReference type="AlphaFoldDB" id="A0A2A9P4J3"/>
<dbReference type="GO" id="GO:0090729">
    <property type="term" value="F:toxin activity"/>
    <property type="evidence" value="ECO:0007669"/>
    <property type="project" value="UniProtKB-KW"/>
</dbReference>
<keyword evidence="2 5" id="KW-0732">Signal</keyword>
<protein>
    <submittedName>
        <fullName evidence="6">Enterotoxin</fullName>
    </submittedName>
</protein>
<dbReference type="Pfam" id="PF01375">
    <property type="entry name" value="Enterotoxin_a"/>
    <property type="match status" value="1"/>
</dbReference>
<keyword evidence="4" id="KW-1015">Disulfide bond</keyword>
<keyword evidence="1" id="KW-0800">Toxin</keyword>
<evidence type="ECO:0000256" key="3">
    <source>
        <dbReference type="ARBA" id="ARBA00023026"/>
    </source>
</evidence>
<evidence type="ECO:0000313" key="7">
    <source>
        <dbReference type="Proteomes" id="UP000037136"/>
    </source>
</evidence>
<evidence type="ECO:0000256" key="4">
    <source>
        <dbReference type="ARBA" id="ARBA00023157"/>
    </source>
</evidence>
<comment type="caution">
    <text evidence="6">The sequence shown here is derived from an EMBL/GenBank/DDBJ whole genome shotgun (WGS) entry which is preliminary data.</text>
</comment>
<proteinExistence type="predicted"/>
<dbReference type="EMBL" id="LAZP02000663">
    <property type="protein sequence ID" value="PFH56094.1"/>
    <property type="molecule type" value="Genomic_DNA"/>
</dbReference>
<dbReference type="OrthoDB" id="4936804at2759"/>
<keyword evidence="7" id="KW-1185">Reference proteome</keyword>